<dbReference type="EMBL" id="SRME01000004">
    <property type="protein sequence ID" value="TGG87528.1"/>
    <property type="molecule type" value="Genomic_DNA"/>
</dbReference>
<name>A0A1G6M2I1_9BACT</name>
<keyword evidence="2" id="KW-0472">Membrane</keyword>
<dbReference type="AlphaFoldDB" id="A0A1G6M2I1"/>
<keyword evidence="2" id="KW-0812">Transmembrane</keyword>
<reference evidence="3 5" key="1">
    <citation type="submission" date="2016-10" db="EMBL/GenBank/DDBJ databases">
        <authorList>
            <person name="de Groot N.N."/>
        </authorList>
    </citation>
    <scope>NUCLEOTIDE SEQUENCE [LARGE SCALE GENOMIC DNA]</scope>
    <source>
        <strain evidence="3 5">WG14</strain>
    </source>
</reference>
<proteinExistence type="predicted"/>
<keyword evidence="5" id="KW-1185">Reference proteome</keyword>
<feature type="transmembrane region" description="Helical" evidence="2">
    <location>
        <begin position="20"/>
        <end position="44"/>
    </location>
</feature>
<evidence type="ECO:0000313" key="6">
    <source>
        <dbReference type="Proteomes" id="UP000297288"/>
    </source>
</evidence>
<dbReference type="Proteomes" id="UP000199322">
    <property type="component" value="Unassembled WGS sequence"/>
</dbReference>
<evidence type="ECO:0000313" key="5">
    <source>
        <dbReference type="Proteomes" id="UP000199322"/>
    </source>
</evidence>
<gene>
    <name evidence="4" type="ORF">E4650_07220</name>
    <name evidence="3" type="ORF">SAMN04488588_1218</name>
</gene>
<reference evidence="4 6" key="2">
    <citation type="submission" date="2019-04" db="EMBL/GenBank/DDBJ databases">
        <title>Draft genome sequence data and analysis of a Fermenting Bacterium, Geotoga petraea strain HO-Geo1, isolated from heavy-oil petroleum reservoir in Russia.</title>
        <authorList>
            <person name="Grouzdev D.S."/>
            <person name="Semenova E.M."/>
            <person name="Sokolova D.S."/>
            <person name="Tourova T.P."/>
            <person name="Poltaraus A.B."/>
            <person name="Nazina T.N."/>
        </authorList>
    </citation>
    <scope>NUCLEOTIDE SEQUENCE [LARGE SCALE GENOMIC DNA]</scope>
    <source>
        <strain evidence="4 6">HO-Geo1</strain>
    </source>
</reference>
<dbReference type="STRING" id="28234.SAMN04488588_1218"/>
<keyword evidence="2" id="KW-1133">Transmembrane helix</keyword>
<evidence type="ECO:0000256" key="2">
    <source>
        <dbReference type="SAM" id="Phobius"/>
    </source>
</evidence>
<keyword evidence="1" id="KW-0175">Coiled coil</keyword>
<evidence type="ECO:0000313" key="4">
    <source>
        <dbReference type="EMBL" id="TGG87528.1"/>
    </source>
</evidence>
<dbReference type="RefSeq" id="WP_091403646.1">
    <property type="nucleotide sequence ID" value="NZ_FMYV01000004.1"/>
</dbReference>
<evidence type="ECO:0000313" key="3">
    <source>
        <dbReference type="EMBL" id="SDC49733.1"/>
    </source>
</evidence>
<evidence type="ECO:0000256" key="1">
    <source>
        <dbReference type="SAM" id="Coils"/>
    </source>
</evidence>
<dbReference type="Proteomes" id="UP000297288">
    <property type="component" value="Unassembled WGS sequence"/>
</dbReference>
<organism evidence="3 5">
    <name type="scientific">Geotoga petraea</name>
    <dbReference type="NCBI Taxonomy" id="28234"/>
    <lineage>
        <taxon>Bacteria</taxon>
        <taxon>Thermotogati</taxon>
        <taxon>Thermotogota</taxon>
        <taxon>Thermotogae</taxon>
        <taxon>Petrotogales</taxon>
        <taxon>Petrotogaceae</taxon>
        <taxon>Geotoga</taxon>
    </lineage>
</organism>
<accession>A0A1G6M2I1</accession>
<dbReference type="EMBL" id="FMYV01000004">
    <property type="protein sequence ID" value="SDC49733.1"/>
    <property type="molecule type" value="Genomic_DNA"/>
</dbReference>
<sequence>MPRPYENQKSIEKVGSGTFSLVLVALIFLMVVLGTIWLSFAIYFGKDIEMNKKNIEVATIKLESLEQKIENVDERIEKYAEILKDLESGGN</sequence>
<feature type="coiled-coil region" evidence="1">
    <location>
        <begin position="48"/>
        <end position="89"/>
    </location>
</feature>
<protein>
    <submittedName>
        <fullName evidence="3">Uncharacterized protein</fullName>
    </submittedName>
</protein>